<dbReference type="AlphaFoldDB" id="A0A9P9JPM3"/>
<comment type="caution">
    <text evidence="1">The sequence shown here is derived from an EMBL/GenBank/DDBJ whole genome shotgun (WGS) entry which is preliminary data.</text>
</comment>
<name>A0A9P9JPM3_FUSRE</name>
<gene>
    <name evidence="1" type="ORF">BKA55DRAFT_585687</name>
</gene>
<reference evidence="1" key="1">
    <citation type="journal article" date="2021" name="Nat. Commun.">
        <title>Genetic determinants of endophytism in the Arabidopsis root mycobiome.</title>
        <authorList>
            <person name="Mesny F."/>
            <person name="Miyauchi S."/>
            <person name="Thiergart T."/>
            <person name="Pickel B."/>
            <person name="Atanasova L."/>
            <person name="Karlsson M."/>
            <person name="Huettel B."/>
            <person name="Barry K.W."/>
            <person name="Haridas S."/>
            <person name="Chen C."/>
            <person name="Bauer D."/>
            <person name="Andreopoulos W."/>
            <person name="Pangilinan J."/>
            <person name="LaButti K."/>
            <person name="Riley R."/>
            <person name="Lipzen A."/>
            <person name="Clum A."/>
            <person name="Drula E."/>
            <person name="Henrissat B."/>
            <person name="Kohler A."/>
            <person name="Grigoriev I.V."/>
            <person name="Martin F.M."/>
            <person name="Hacquard S."/>
        </authorList>
    </citation>
    <scope>NUCLEOTIDE SEQUENCE</scope>
    <source>
        <strain evidence="1">MPI-CAGE-AT-0023</strain>
    </source>
</reference>
<protein>
    <submittedName>
        <fullName evidence="1">Uncharacterized protein</fullName>
    </submittedName>
</protein>
<keyword evidence="2" id="KW-1185">Reference proteome</keyword>
<evidence type="ECO:0000313" key="1">
    <source>
        <dbReference type="EMBL" id="KAH7210849.1"/>
    </source>
</evidence>
<organism evidence="1 2">
    <name type="scientific">Fusarium redolens</name>
    <dbReference type="NCBI Taxonomy" id="48865"/>
    <lineage>
        <taxon>Eukaryota</taxon>
        <taxon>Fungi</taxon>
        <taxon>Dikarya</taxon>
        <taxon>Ascomycota</taxon>
        <taxon>Pezizomycotina</taxon>
        <taxon>Sordariomycetes</taxon>
        <taxon>Hypocreomycetidae</taxon>
        <taxon>Hypocreales</taxon>
        <taxon>Nectriaceae</taxon>
        <taxon>Fusarium</taxon>
        <taxon>Fusarium redolens species complex</taxon>
    </lineage>
</organism>
<proteinExistence type="predicted"/>
<dbReference type="RefSeq" id="XP_046041620.1">
    <property type="nucleotide sequence ID" value="XM_046194488.1"/>
</dbReference>
<dbReference type="Proteomes" id="UP000720189">
    <property type="component" value="Unassembled WGS sequence"/>
</dbReference>
<dbReference type="GeneID" id="70224442"/>
<evidence type="ECO:0000313" key="2">
    <source>
        <dbReference type="Proteomes" id="UP000720189"/>
    </source>
</evidence>
<dbReference type="EMBL" id="JAGMUX010000031">
    <property type="protein sequence ID" value="KAH7210849.1"/>
    <property type="molecule type" value="Genomic_DNA"/>
</dbReference>
<accession>A0A9P9JPM3</accession>
<dbReference type="OrthoDB" id="4842715at2759"/>
<sequence length="73" mass="8239">MGIEGNEVADVYAKKGCSKEPLDLPLTLVFIIRQAIAMMRDEIAKWWTNSMPELYILRAFNSRPLVGLSPSEL</sequence>